<protein>
    <recommendedName>
        <fullName evidence="3">Protein YebE</fullName>
    </recommendedName>
</protein>
<accession>A0A127K3K6</accession>
<dbReference type="AlphaFoldDB" id="A0A127K3K6"/>
<dbReference type="InterPro" id="IPR029024">
    <property type="entry name" value="TerB-like"/>
</dbReference>
<keyword evidence="2" id="KW-1185">Reference proteome</keyword>
<dbReference type="KEGG" id="thu:AC731_006125"/>
<organism evidence="1 2">
    <name type="scientific">Thauera humireducens</name>
    <dbReference type="NCBI Taxonomy" id="1134435"/>
    <lineage>
        <taxon>Bacteria</taxon>
        <taxon>Pseudomonadati</taxon>
        <taxon>Pseudomonadota</taxon>
        <taxon>Betaproteobacteria</taxon>
        <taxon>Rhodocyclales</taxon>
        <taxon>Zoogloeaceae</taxon>
        <taxon>Thauera</taxon>
    </lineage>
</organism>
<name>A0A127K3K6_9RHOO</name>
<dbReference type="Proteomes" id="UP000036902">
    <property type="component" value="Chromosome"/>
</dbReference>
<evidence type="ECO:0000313" key="2">
    <source>
        <dbReference type="Proteomes" id="UP000036902"/>
    </source>
</evidence>
<dbReference type="Pfam" id="PF04391">
    <property type="entry name" value="DUF533"/>
    <property type="match status" value="1"/>
</dbReference>
<gene>
    <name evidence="1" type="ORF">AC731_006125</name>
</gene>
<dbReference type="Gene3D" id="1.10.3680.10">
    <property type="entry name" value="TerB-like"/>
    <property type="match status" value="1"/>
</dbReference>
<evidence type="ECO:0000313" key="1">
    <source>
        <dbReference type="EMBL" id="AMO36551.1"/>
    </source>
</evidence>
<proteinExistence type="predicted"/>
<sequence length="281" mass="27575">MDLGNVLGQILQQGMASQSRSRLEHAAGAGGIGDLLGAVLGGQAGGRGGAGGLGDLLGSVLGGGRSGGGLGGAMGGGLGDLLGGALGGGRASSGGGLGDLLGGVLGGQRGASASRGTGSNAGMALLATIAMAALKNWTDSQRAQAAFAAPADDATQQAFKSMTAPGTEALILRAMIAAAKADGQVGEDEIERIVGRLAADGLDADEKRFLTEEFRHPLDIAGLVADVPNPAVAAELYAASLLAIDLDTQAELDYLRQLAGALGLDGETVSRLHEITGAARR</sequence>
<reference evidence="2" key="1">
    <citation type="submission" date="2016-03" db="EMBL/GenBank/DDBJ databases">
        <authorList>
            <person name="Ma C."/>
            <person name="Zhou S."/>
            <person name="Yang G."/>
        </authorList>
    </citation>
    <scope>NUCLEOTIDE SEQUENCE [LARGE SCALE GENOMIC DNA]</scope>
    <source>
        <strain evidence="2">SgZ-1</strain>
    </source>
</reference>
<dbReference type="RefSeq" id="WP_048704084.1">
    <property type="nucleotide sequence ID" value="NZ_CP014646.1"/>
</dbReference>
<dbReference type="CDD" id="cd07178">
    <property type="entry name" value="terB_like_YebE"/>
    <property type="match status" value="1"/>
</dbReference>
<dbReference type="InterPro" id="IPR007486">
    <property type="entry name" value="YebE"/>
</dbReference>
<dbReference type="SUPFAM" id="SSF158682">
    <property type="entry name" value="TerB-like"/>
    <property type="match status" value="1"/>
</dbReference>
<evidence type="ECO:0008006" key="3">
    <source>
        <dbReference type="Google" id="ProtNLM"/>
    </source>
</evidence>
<dbReference type="EMBL" id="CP014646">
    <property type="protein sequence ID" value="AMO36551.1"/>
    <property type="molecule type" value="Genomic_DNA"/>
</dbReference>
<dbReference type="STRING" id="1134435.AC731_006125"/>